<name>A0A9Q9AR04_9PEZI</name>
<sequence length="177" mass="19705">MPQSALVVPLPLSPSTLPNHPALQFYSTYGQNFPQTDSQRDTQEFEAFYSADCKTILPNYKIIEGGQASWNFFRKLYAKFPKVEREILSLVVVSSDDGDGGGNKKHSIHAELMTKLYLEGQAGEKDGRSEVVHVPQSFVYVLGKADAGKGTLGWQIRELRNYYDLRTMEGALGEGIV</sequence>
<keyword evidence="2" id="KW-1185">Reference proteome</keyword>
<gene>
    <name evidence="1" type="ORF">Slin15195_G025300</name>
</gene>
<evidence type="ECO:0000313" key="1">
    <source>
        <dbReference type="EMBL" id="USW49211.1"/>
    </source>
</evidence>
<proteinExistence type="predicted"/>
<evidence type="ECO:0000313" key="2">
    <source>
        <dbReference type="Proteomes" id="UP001056384"/>
    </source>
</evidence>
<dbReference type="SUPFAM" id="SSF54427">
    <property type="entry name" value="NTF2-like"/>
    <property type="match status" value="1"/>
</dbReference>
<dbReference type="OrthoDB" id="4971611at2759"/>
<dbReference type="Proteomes" id="UP001056384">
    <property type="component" value="Chromosome 2"/>
</dbReference>
<dbReference type="EMBL" id="CP099419">
    <property type="protein sequence ID" value="USW49211.1"/>
    <property type="molecule type" value="Genomic_DNA"/>
</dbReference>
<dbReference type="AlphaFoldDB" id="A0A9Q9AR04"/>
<dbReference type="InterPro" id="IPR032710">
    <property type="entry name" value="NTF2-like_dom_sf"/>
</dbReference>
<organism evidence="1 2">
    <name type="scientific">Septoria linicola</name>
    <dbReference type="NCBI Taxonomy" id="215465"/>
    <lineage>
        <taxon>Eukaryota</taxon>
        <taxon>Fungi</taxon>
        <taxon>Dikarya</taxon>
        <taxon>Ascomycota</taxon>
        <taxon>Pezizomycotina</taxon>
        <taxon>Dothideomycetes</taxon>
        <taxon>Dothideomycetidae</taxon>
        <taxon>Mycosphaerellales</taxon>
        <taxon>Mycosphaerellaceae</taxon>
        <taxon>Septoria</taxon>
    </lineage>
</organism>
<reference evidence="1" key="1">
    <citation type="submission" date="2022-06" db="EMBL/GenBank/DDBJ databases">
        <title>Complete genome sequences of two strains of the flax pathogen Septoria linicola.</title>
        <authorList>
            <person name="Lapalu N."/>
            <person name="Simon A."/>
            <person name="Demenou B."/>
            <person name="Paumier D."/>
            <person name="Guillot M.-P."/>
            <person name="Gout L."/>
            <person name="Valade R."/>
        </authorList>
    </citation>
    <scope>NUCLEOTIDE SEQUENCE</scope>
    <source>
        <strain evidence="1">SE15195</strain>
    </source>
</reference>
<protein>
    <submittedName>
        <fullName evidence="1">NTF2-like domain superfamily protein</fullName>
    </submittedName>
</protein>
<accession>A0A9Q9AR04</accession>